<dbReference type="AlphaFoldDB" id="A0A402AP26"/>
<keyword evidence="1" id="KW-0175">Coiled coil</keyword>
<evidence type="ECO:0000256" key="1">
    <source>
        <dbReference type="SAM" id="Coils"/>
    </source>
</evidence>
<gene>
    <name evidence="2" type="ORF">KDK_47480</name>
</gene>
<proteinExistence type="predicted"/>
<comment type="caution">
    <text evidence="2">The sequence shown here is derived from an EMBL/GenBank/DDBJ whole genome shotgun (WGS) entry which is preliminary data.</text>
</comment>
<feature type="coiled-coil region" evidence="1">
    <location>
        <begin position="64"/>
        <end position="139"/>
    </location>
</feature>
<evidence type="ECO:0000313" key="3">
    <source>
        <dbReference type="Proteomes" id="UP000287188"/>
    </source>
</evidence>
<dbReference type="Proteomes" id="UP000287188">
    <property type="component" value="Unassembled WGS sequence"/>
</dbReference>
<reference evidence="3" key="1">
    <citation type="submission" date="2018-12" db="EMBL/GenBank/DDBJ databases">
        <title>Tengunoibacter tsumagoiensis gen. nov., sp. nov., Dictyobacter kobayashii sp. nov., D. alpinus sp. nov., and D. joshuensis sp. nov. and description of Dictyobacteraceae fam. nov. within the order Ktedonobacterales isolated from Tengu-no-mugimeshi.</title>
        <authorList>
            <person name="Wang C.M."/>
            <person name="Zheng Y."/>
            <person name="Sakai Y."/>
            <person name="Toyoda A."/>
            <person name="Minakuchi Y."/>
            <person name="Abe K."/>
            <person name="Yokota A."/>
            <person name="Yabe S."/>
        </authorList>
    </citation>
    <scope>NUCLEOTIDE SEQUENCE [LARGE SCALE GENOMIC DNA]</scope>
    <source>
        <strain evidence="3">Uno11</strain>
    </source>
</reference>
<organism evidence="2 3">
    <name type="scientific">Dictyobacter kobayashii</name>
    <dbReference type="NCBI Taxonomy" id="2014872"/>
    <lineage>
        <taxon>Bacteria</taxon>
        <taxon>Bacillati</taxon>
        <taxon>Chloroflexota</taxon>
        <taxon>Ktedonobacteria</taxon>
        <taxon>Ktedonobacterales</taxon>
        <taxon>Dictyobacteraceae</taxon>
        <taxon>Dictyobacter</taxon>
    </lineage>
</organism>
<keyword evidence="3" id="KW-1185">Reference proteome</keyword>
<dbReference type="EMBL" id="BIFS01000001">
    <property type="protein sequence ID" value="GCE20948.1"/>
    <property type="molecule type" value="Genomic_DNA"/>
</dbReference>
<protein>
    <submittedName>
        <fullName evidence="2">Uncharacterized protein</fullName>
    </submittedName>
</protein>
<sequence length="259" mass="30615">MHLCDKPEDRETFFSEKGNIELGLAERIDDIVVARLLEHIHQIGDMEQYDRKRSEENARKAGQLKSIENSIHQIDEEQKNLAARMGKTSSEKLQIMLEEQFELLEAERKKLMNTHEQLKAENSVVLKKLEEELRDLEQNWPRYPFERRITLINFLIKKVVVDVASPHWTRIEVEWLHSDWGCEYIYVFGYHRGQSLWCEEEDLVLIELYGSAPKTDIMRRLPKRTWSSIHVRAQKLKLKRPQGKAGIQLAKGIIIWVFL</sequence>
<name>A0A402AP26_9CHLR</name>
<evidence type="ECO:0000313" key="2">
    <source>
        <dbReference type="EMBL" id="GCE20948.1"/>
    </source>
</evidence>
<accession>A0A402AP26</accession>